<dbReference type="PROSITE" id="PS51371">
    <property type="entry name" value="CBS"/>
    <property type="match status" value="1"/>
</dbReference>
<accession>A0A554SDM1</accession>
<dbReference type="OrthoDB" id="5244356at2"/>
<evidence type="ECO:0000259" key="2">
    <source>
        <dbReference type="PROSITE" id="PS51371"/>
    </source>
</evidence>
<dbReference type="EMBL" id="VLNT01000004">
    <property type="protein sequence ID" value="TSD64426.1"/>
    <property type="molecule type" value="Genomic_DNA"/>
</dbReference>
<name>A0A554SDM1_9ACTN</name>
<dbReference type="CDD" id="cd02205">
    <property type="entry name" value="CBS_pair_SF"/>
    <property type="match status" value="1"/>
</dbReference>
<organism evidence="3 4">
    <name type="scientific">Aeromicrobium piscarium</name>
    <dbReference type="NCBI Taxonomy" id="2590901"/>
    <lineage>
        <taxon>Bacteria</taxon>
        <taxon>Bacillati</taxon>
        <taxon>Actinomycetota</taxon>
        <taxon>Actinomycetes</taxon>
        <taxon>Propionibacteriales</taxon>
        <taxon>Nocardioidaceae</taxon>
        <taxon>Aeromicrobium</taxon>
    </lineage>
</organism>
<protein>
    <submittedName>
        <fullName evidence="3">CBS domain-containing protein</fullName>
    </submittedName>
</protein>
<proteinExistence type="predicted"/>
<dbReference type="Pfam" id="PF00571">
    <property type="entry name" value="CBS"/>
    <property type="match status" value="1"/>
</dbReference>
<evidence type="ECO:0000256" key="1">
    <source>
        <dbReference type="PROSITE-ProRule" id="PRU00703"/>
    </source>
</evidence>
<dbReference type="SUPFAM" id="SSF54631">
    <property type="entry name" value="CBS-domain pair"/>
    <property type="match status" value="1"/>
</dbReference>
<keyword evidence="1" id="KW-0129">CBS domain</keyword>
<gene>
    <name evidence="3" type="ORF">FNM00_07790</name>
</gene>
<reference evidence="3 4" key="1">
    <citation type="submission" date="2019-07" db="EMBL/GenBank/DDBJ databases">
        <authorList>
            <person name="Zhao L.H."/>
        </authorList>
    </citation>
    <scope>NUCLEOTIDE SEQUENCE [LARGE SCALE GENOMIC DNA]</scope>
    <source>
        <strain evidence="3 4">Co35</strain>
    </source>
</reference>
<evidence type="ECO:0000313" key="4">
    <source>
        <dbReference type="Proteomes" id="UP000316988"/>
    </source>
</evidence>
<keyword evidence="4" id="KW-1185">Reference proteome</keyword>
<sequence>MSERPAAPTAVDGMLRSPRIEPTGCTVAQALEILTDDHVHALLITDGDRLVSVIEREDLEAAGREDLASVHGLLAERTVPPATELEPLRRRMVAEGRRRLAVVDGDRLLGLLCLKSSGTGFCTDEGVAARARERAQGAADADPEVS</sequence>
<dbReference type="Gene3D" id="3.10.580.10">
    <property type="entry name" value="CBS-domain"/>
    <property type="match status" value="1"/>
</dbReference>
<dbReference type="InterPro" id="IPR046342">
    <property type="entry name" value="CBS_dom_sf"/>
</dbReference>
<feature type="domain" description="CBS" evidence="2">
    <location>
        <begin position="14"/>
        <end position="69"/>
    </location>
</feature>
<dbReference type="Proteomes" id="UP000316988">
    <property type="component" value="Unassembled WGS sequence"/>
</dbReference>
<dbReference type="AlphaFoldDB" id="A0A554SDM1"/>
<comment type="caution">
    <text evidence="3">The sequence shown here is derived from an EMBL/GenBank/DDBJ whole genome shotgun (WGS) entry which is preliminary data.</text>
</comment>
<dbReference type="InterPro" id="IPR000644">
    <property type="entry name" value="CBS_dom"/>
</dbReference>
<dbReference type="RefSeq" id="WP_143912866.1">
    <property type="nucleotide sequence ID" value="NZ_VLNT01000004.1"/>
</dbReference>
<evidence type="ECO:0000313" key="3">
    <source>
        <dbReference type="EMBL" id="TSD64426.1"/>
    </source>
</evidence>